<reference evidence="8 9" key="1">
    <citation type="journal article" date="2017" name="BMC Genomics">
        <title>Whole-genome assembly of Babesia ovata and comparative genomics between closely related pathogens.</title>
        <authorList>
            <person name="Yamagishi J."/>
            <person name="Asada M."/>
            <person name="Hakimi H."/>
            <person name="Tanaka T.Q."/>
            <person name="Sugimoto C."/>
            <person name="Kawazu S."/>
        </authorList>
    </citation>
    <scope>NUCLEOTIDE SEQUENCE [LARGE SCALE GENOMIC DNA]</scope>
    <source>
        <strain evidence="8 9">Miyake</strain>
    </source>
</reference>
<comment type="subunit">
    <text evidence="7">Component of the Mediator complex.</text>
</comment>
<comment type="similarity">
    <text evidence="2 7">Belongs to the Mediator complex subunit 31 family.</text>
</comment>
<keyword evidence="4 7" id="KW-0010">Activator</keyword>
<dbReference type="RefSeq" id="XP_028865694.1">
    <property type="nucleotide sequence ID" value="XM_029009861.1"/>
</dbReference>
<evidence type="ECO:0000313" key="9">
    <source>
        <dbReference type="Proteomes" id="UP000236319"/>
    </source>
</evidence>
<dbReference type="AlphaFoldDB" id="A0A2H6K8Y7"/>
<dbReference type="PANTHER" id="PTHR13186">
    <property type="entry name" value="MEDIATOR OF RNA POLYMERASE II TRANSCRIPTION SUBUNIT 31"/>
    <property type="match status" value="1"/>
</dbReference>
<evidence type="ECO:0000256" key="6">
    <source>
        <dbReference type="ARBA" id="ARBA00023242"/>
    </source>
</evidence>
<dbReference type="VEuPathDB" id="PiroplasmaDB:BOVATA_009440"/>
<evidence type="ECO:0000256" key="1">
    <source>
        <dbReference type="ARBA" id="ARBA00004123"/>
    </source>
</evidence>
<comment type="subcellular location">
    <subcellularLocation>
        <location evidence="1 7">Nucleus</location>
    </subcellularLocation>
</comment>
<evidence type="ECO:0000256" key="7">
    <source>
        <dbReference type="RuleBase" id="RU364129"/>
    </source>
</evidence>
<dbReference type="Gene3D" id="1.10.10.1340">
    <property type="entry name" value="Mediator of RNA polymerase II, submodule Med31 (Soh1)"/>
    <property type="match status" value="1"/>
</dbReference>
<protein>
    <recommendedName>
        <fullName evidence="7">Mediator of RNA polymerase II transcription subunit 31</fullName>
    </recommendedName>
</protein>
<dbReference type="EMBL" id="BDSA01000001">
    <property type="protein sequence ID" value="GBE59451.1"/>
    <property type="molecule type" value="Genomic_DNA"/>
</dbReference>
<dbReference type="Proteomes" id="UP000236319">
    <property type="component" value="Unassembled WGS sequence"/>
</dbReference>
<organism evidence="8 9">
    <name type="scientific">Babesia ovata</name>
    <dbReference type="NCBI Taxonomy" id="189622"/>
    <lineage>
        <taxon>Eukaryota</taxon>
        <taxon>Sar</taxon>
        <taxon>Alveolata</taxon>
        <taxon>Apicomplexa</taxon>
        <taxon>Aconoidasida</taxon>
        <taxon>Piroplasmida</taxon>
        <taxon>Babesiidae</taxon>
        <taxon>Babesia</taxon>
    </lineage>
</organism>
<gene>
    <name evidence="8" type="ORF">BOVATA_009440</name>
</gene>
<name>A0A2H6K8Y7_9APIC</name>
<evidence type="ECO:0000256" key="2">
    <source>
        <dbReference type="ARBA" id="ARBA00006378"/>
    </source>
</evidence>
<evidence type="ECO:0000313" key="8">
    <source>
        <dbReference type="EMBL" id="GBE59451.1"/>
    </source>
</evidence>
<dbReference type="GO" id="GO:0006355">
    <property type="term" value="P:regulation of DNA-templated transcription"/>
    <property type="evidence" value="ECO:0007669"/>
    <property type="project" value="InterPro"/>
</dbReference>
<comment type="function">
    <text evidence="7">Component of the Mediator complex, a coactivator involved in the regulated transcription of nearly all RNA polymerase II-dependent genes. Mediator functions as a bridge to convey information from gene-specific regulatory proteins to the basal RNA polymerase II transcription machinery. Mediator is recruited to promoters by direct interactions with regulatory proteins and serves as a scaffold for the assembly of a functional preinitiation complex with RNA polymerase II and the general transcription factors.</text>
</comment>
<keyword evidence="9" id="KW-1185">Reference proteome</keyword>
<keyword evidence="3 7" id="KW-0805">Transcription regulation</keyword>
<keyword evidence="6 7" id="KW-0539">Nucleus</keyword>
<keyword evidence="5 7" id="KW-0804">Transcription</keyword>
<evidence type="ECO:0000256" key="4">
    <source>
        <dbReference type="ARBA" id="ARBA00023159"/>
    </source>
</evidence>
<dbReference type="OrthoDB" id="10257739at2759"/>
<proteinExistence type="inferred from homology"/>
<accession>A0A2H6K8Y7</accession>
<dbReference type="GO" id="GO:0016592">
    <property type="term" value="C:mediator complex"/>
    <property type="evidence" value="ECO:0007669"/>
    <property type="project" value="InterPro"/>
</dbReference>
<dbReference type="InterPro" id="IPR008831">
    <property type="entry name" value="Mediator_Med31"/>
</dbReference>
<dbReference type="InterPro" id="IPR038089">
    <property type="entry name" value="Med31_sf"/>
</dbReference>
<evidence type="ECO:0000256" key="5">
    <source>
        <dbReference type="ARBA" id="ARBA00023163"/>
    </source>
</evidence>
<evidence type="ECO:0000256" key="3">
    <source>
        <dbReference type="ARBA" id="ARBA00023015"/>
    </source>
</evidence>
<sequence length="125" mass="14944">MDAILDGLLAPLDVKTSAMIEAENNDQIRFEAELEFVQCLANPHYLHFLAKGGYFEDQRFRAYIVYLQYFRRPEYIKYIKFPYCIRILELLLEDSFVRSLSNKQAIEAIEQQLVAHWICFKYDRH</sequence>
<comment type="caution">
    <text evidence="8">The sequence shown here is derived from an EMBL/GenBank/DDBJ whole genome shotgun (WGS) entry which is preliminary data.</text>
</comment>
<dbReference type="GO" id="GO:0003712">
    <property type="term" value="F:transcription coregulator activity"/>
    <property type="evidence" value="ECO:0007669"/>
    <property type="project" value="InterPro"/>
</dbReference>
<dbReference type="GeneID" id="39873221"/>
<dbReference type="Pfam" id="PF05669">
    <property type="entry name" value="Med31"/>
    <property type="match status" value="1"/>
</dbReference>